<accession>A0A1Q9CRJ2</accession>
<organism evidence="2 3">
    <name type="scientific">Symbiodinium microadriaticum</name>
    <name type="common">Dinoflagellate</name>
    <name type="synonym">Zooxanthella microadriatica</name>
    <dbReference type="NCBI Taxonomy" id="2951"/>
    <lineage>
        <taxon>Eukaryota</taxon>
        <taxon>Sar</taxon>
        <taxon>Alveolata</taxon>
        <taxon>Dinophyceae</taxon>
        <taxon>Suessiales</taxon>
        <taxon>Symbiodiniaceae</taxon>
        <taxon>Symbiodinium</taxon>
    </lineage>
</organism>
<feature type="compositionally biased region" description="Low complexity" evidence="1">
    <location>
        <begin position="442"/>
        <end position="453"/>
    </location>
</feature>
<evidence type="ECO:0000313" key="2">
    <source>
        <dbReference type="EMBL" id="OLP85539.1"/>
    </source>
</evidence>
<protein>
    <submittedName>
        <fullName evidence="2">Uncharacterized protein</fullName>
    </submittedName>
</protein>
<evidence type="ECO:0000256" key="1">
    <source>
        <dbReference type="SAM" id="MobiDB-lite"/>
    </source>
</evidence>
<proteinExistence type="predicted"/>
<gene>
    <name evidence="2" type="ORF">AK812_SmicGene33460</name>
</gene>
<feature type="region of interest" description="Disordered" evidence="1">
    <location>
        <begin position="677"/>
        <end position="726"/>
    </location>
</feature>
<feature type="region of interest" description="Disordered" evidence="1">
    <location>
        <begin position="187"/>
        <end position="216"/>
    </location>
</feature>
<dbReference type="EMBL" id="LSRX01000971">
    <property type="protein sequence ID" value="OLP85539.1"/>
    <property type="molecule type" value="Genomic_DNA"/>
</dbReference>
<feature type="region of interest" description="Disordered" evidence="1">
    <location>
        <begin position="956"/>
        <end position="982"/>
    </location>
</feature>
<dbReference type="Proteomes" id="UP000186817">
    <property type="component" value="Unassembled WGS sequence"/>
</dbReference>
<feature type="compositionally biased region" description="Polar residues" evidence="1">
    <location>
        <begin position="698"/>
        <end position="714"/>
    </location>
</feature>
<feature type="compositionally biased region" description="Pro residues" evidence="1">
    <location>
        <begin position="973"/>
        <end position="982"/>
    </location>
</feature>
<comment type="caution">
    <text evidence="2">The sequence shown here is derived from an EMBL/GenBank/DDBJ whole genome shotgun (WGS) entry which is preliminary data.</text>
</comment>
<dbReference type="AlphaFoldDB" id="A0A1Q9CRJ2"/>
<feature type="compositionally biased region" description="Basic and acidic residues" evidence="1">
    <location>
        <begin position="475"/>
        <end position="484"/>
    </location>
</feature>
<keyword evidence="3" id="KW-1185">Reference proteome</keyword>
<sequence>MGFHVNAKGLEACTKQLPEGVINSEHGSFQSQHKKTHKQLIKSVSNWFWDNRGGWDFSMRPKAVKELTAFIAAKGSIRSSGFLEFQQRFPALAQVIYSKGGTLRGFCQKHSEFLDGSWGYWRRDQTSASNLGTLIVWDAATMTMSCMMAASLSSHDGDVDGPFLVEDNPDEPGCRIHLKAHLPVPAAQASGTSAGPAAQDDDSESSSSECGDAPEPGTIELPASQIRWAHNSIKAAKKQVRFRNGMLLVDTLKELLDGSASLILFTGLKLKISTFVAAFLVVQAEVWQRGNTWFAITGNRRLWVLRELAEISAAEVFVRARRRLNPGVHLSPWFRNMFTTDCDGRLQVAQELQQLPDPVLLADLEQRFAGQFSVGEAPPSAPMGPLQDPWASGRDPLSQSLEASASDRAEAPRWKAPPLSRMQKSSTASHIRLRSSGSCGDARASSEAEAAASPGAKLLRGGQMQINKRMPGHIQESRMTRSEAEPQPNRAGSSADSDSEDSDLMKEPEEAGYANAASQADWPKRFPSRGFAVAALRAHTAPTQTDMAVGQILCSVPGGSLTEQELIERCQAKLVGSSKRFKKLYWKRYWVQKSHLFTAKGTKVAFAPPLPVIYEGQDVLPETTYRVKSSAYPAGTKSQDLQTYSLDQSKADMQIGWTDLVSFAVPPRLVRPQAPTMLSGARQVHPNRQEMASGGEGSRQSPTFTGSDASSVQGQARRLPAARDAKASRGVAEAEVQMAQPQPVPKQPIETKGVHCKVHKHSHMGLAIVPSSDFFKAGQVATTAKRSSASVMSVRVELKRQVVCRQVVTGIFVAWGRQQEKDCPLAAESIATTFDQLTQEDFSLQGKPGSEKALKGLPVSNMGDIGDVRAGKRTLSKQLKGLLSKLPPKIFQTMDVRAYAHAQRLIFQSGWPVQASGVLPDVRLMQEDLEELMQRLGLQIFVWSLKFRGCTALAPENLPDGPPPLNLFTDRSPLPPPPTPPR</sequence>
<feature type="region of interest" description="Disordered" evidence="1">
    <location>
        <begin position="374"/>
        <end position="519"/>
    </location>
</feature>
<dbReference type="OrthoDB" id="442146at2759"/>
<evidence type="ECO:0000313" key="3">
    <source>
        <dbReference type="Proteomes" id="UP000186817"/>
    </source>
</evidence>
<reference evidence="2 3" key="1">
    <citation type="submission" date="2016-02" db="EMBL/GenBank/DDBJ databases">
        <title>Genome analysis of coral dinoflagellate symbionts highlights evolutionary adaptations to a symbiotic lifestyle.</title>
        <authorList>
            <person name="Aranda M."/>
            <person name="Li Y."/>
            <person name="Liew Y.J."/>
            <person name="Baumgarten S."/>
            <person name="Simakov O."/>
            <person name="Wilson M."/>
            <person name="Piel J."/>
            <person name="Ashoor H."/>
            <person name="Bougouffa S."/>
            <person name="Bajic V.B."/>
            <person name="Ryu T."/>
            <person name="Ravasi T."/>
            <person name="Bayer T."/>
            <person name="Micklem G."/>
            <person name="Kim H."/>
            <person name="Bhak J."/>
            <person name="Lajeunesse T.C."/>
            <person name="Voolstra C.R."/>
        </authorList>
    </citation>
    <scope>NUCLEOTIDE SEQUENCE [LARGE SCALE GENOMIC DNA]</scope>
    <source>
        <strain evidence="2 3">CCMP2467</strain>
    </source>
</reference>
<name>A0A1Q9CRJ2_SYMMI</name>